<evidence type="ECO:0000259" key="2">
    <source>
        <dbReference type="Pfam" id="PF00089"/>
    </source>
</evidence>
<name>A0A8S4NDU2_OWEFU</name>
<accession>A0A8S4NDU2</accession>
<dbReference type="InterPro" id="IPR009003">
    <property type="entry name" value="Peptidase_S1_PA"/>
</dbReference>
<dbReference type="SUPFAM" id="SSF50494">
    <property type="entry name" value="Trypsin-like serine proteases"/>
    <property type="match status" value="1"/>
</dbReference>
<evidence type="ECO:0000313" key="3">
    <source>
        <dbReference type="EMBL" id="CAH1778962.1"/>
    </source>
</evidence>
<dbReference type="Gene3D" id="2.40.10.10">
    <property type="entry name" value="Trypsin-like serine proteases"/>
    <property type="match status" value="1"/>
</dbReference>
<feature type="domain" description="Peptidase S1" evidence="2">
    <location>
        <begin position="214"/>
        <end position="247"/>
    </location>
</feature>
<dbReference type="Proteomes" id="UP000749559">
    <property type="component" value="Unassembled WGS sequence"/>
</dbReference>
<evidence type="ECO:0000313" key="4">
    <source>
        <dbReference type="Proteomes" id="UP000749559"/>
    </source>
</evidence>
<organism evidence="3 4">
    <name type="scientific">Owenia fusiformis</name>
    <name type="common">Polychaete worm</name>
    <dbReference type="NCBI Taxonomy" id="6347"/>
    <lineage>
        <taxon>Eukaryota</taxon>
        <taxon>Metazoa</taxon>
        <taxon>Spiralia</taxon>
        <taxon>Lophotrochozoa</taxon>
        <taxon>Annelida</taxon>
        <taxon>Polychaeta</taxon>
        <taxon>Sedentaria</taxon>
        <taxon>Canalipalpata</taxon>
        <taxon>Sabellida</taxon>
        <taxon>Oweniida</taxon>
        <taxon>Oweniidae</taxon>
        <taxon>Owenia</taxon>
    </lineage>
</organism>
<protein>
    <recommendedName>
        <fullName evidence="2">Peptidase S1 domain-containing protein</fullName>
    </recommendedName>
</protein>
<evidence type="ECO:0000256" key="1">
    <source>
        <dbReference type="SAM" id="MobiDB-lite"/>
    </source>
</evidence>
<feature type="compositionally biased region" description="Polar residues" evidence="1">
    <location>
        <begin position="293"/>
        <end position="306"/>
    </location>
</feature>
<feature type="non-terminal residue" evidence="3">
    <location>
        <position position="306"/>
    </location>
</feature>
<comment type="caution">
    <text evidence="3">The sequence shown here is derived from an EMBL/GenBank/DDBJ whole genome shotgun (WGS) entry which is preliminary data.</text>
</comment>
<gene>
    <name evidence="3" type="ORF">OFUS_LOCUS5817</name>
</gene>
<dbReference type="EMBL" id="CAIIXF020000003">
    <property type="protein sequence ID" value="CAH1778962.1"/>
    <property type="molecule type" value="Genomic_DNA"/>
</dbReference>
<keyword evidence="4" id="KW-1185">Reference proteome</keyword>
<dbReference type="GO" id="GO:0004252">
    <property type="term" value="F:serine-type endopeptidase activity"/>
    <property type="evidence" value="ECO:0007669"/>
    <property type="project" value="InterPro"/>
</dbReference>
<reference evidence="3" key="1">
    <citation type="submission" date="2022-03" db="EMBL/GenBank/DDBJ databases">
        <authorList>
            <person name="Martin C."/>
        </authorList>
    </citation>
    <scope>NUCLEOTIDE SEQUENCE</scope>
</reference>
<dbReference type="GO" id="GO:0006508">
    <property type="term" value="P:proteolysis"/>
    <property type="evidence" value="ECO:0007669"/>
    <property type="project" value="InterPro"/>
</dbReference>
<feature type="compositionally biased region" description="Low complexity" evidence="1">
    <location>
        <begin position="274"/>
        <end position="292"/>
    </location>
</feature>
<sequence length="306" mass="33760">KPKSRKCDKYPGMTCSRTNRSICPNTYNCNKKTGNCCKHKDFPRDCQPEVNKTTGVPYRCKGLGSKSCENGYVCVGEPRRRYSMCCKDFPCYDSSGNIHRKYEGKWKDPDGCSVCTCVSQNFSQCDDSACANTCGEFSDFSPCPLSYGLAICGKRAQIRKCRNAKNDLVSQRNAELNVTFCLPHPPAQCPEPGVPLTYSGSMLPGNEVKPKFRYGWIAHIAYDNKTHCSGTILSQSHILTAANCFFAKSGSKMLMPDIRDNMGVKTEVTGHLNPKSSQPSPTQPQVKSTPSQVNPSKTQPQVNSTL</sequence>
<dbReference type="AlphaFoldDB" id="A0A8S4NDU2"/>
<proteinExistence type="predicted"/>
<feature type="region of interest" description="Disordered" evidence="1">
    <location>
        <begin position="268"/>
        <end position="306"/>
    </location>
</feature>
<dbReference type="InterPro" id="IPR043504">
    <property type="entry name" value="Peptidase_S1_PA_chymotrypsin"/>
</dbReference>
<dbReference type="InterPro" id="IPR001254">
    <property type="entry name" value="Trypsin_dom"/>
</dbReference>
<dbReference type="Pfam" id="PF00089">
    <property type="entry name" value="Trypsin"/>
    <property type="match status" value="1"/>
</dbReference>